<sequence>MQRVFLCYKTAQSQRYIELLFQLVCFLLIFDGKV</sequence>
<protein>
    <submittedName>
        <fullName evidence="1">Uncharacterized protein</fullName>
    </submittedName>
</protein>
<proteinExistence type="predicted"/>
<reference evidence="1" key="1">
    <citation type="journal article" date="2021" name="Proc. Natl. Acad. Sci. U.S.A.">
        <title>A Catalog of Tens of Thousands of Viruses from Human Metagenomes Reveals Hidden Associations with Chronic Diseases.</title>
        <authorList>
            <person name="Tisza M.J."/>
            <person name="Buck C.B."/>
        </authorList>
    </citation>
    <scope>NUCLEOTIDE SEQUENCE</scope>
    <source>
        <strain evidence="1">CtUL28</strain>
    </source>
</reference>
<organism evidence="1">
    <name type="scientific">Caudovirales sp. ctUL28</name>
    <dbReference type="NCBI Taxonomy" id="2826778"/>
    <lineage>
        <taxon>Viruses</taxon>
        <taxon>Duplodnaviria</taxon>
        <taxon>Heunggongvirae</taxon>
        <taxon>Uroviricota</taxon>
        <taxon>Caudoviricetes</taxon>
    </lineage>
</organism>
<dbReference type="EMBL" id="BK014996">
    <property type="protein sequence ID" value="DAD86260.1"/>
    <property type="molecule type" value="Genomic_DNA"/>
</dbReference>
<name>A0A8S5MVN2_9CAUD</name>
<accession>A0A8S5MVN2</accession>
<evidence type="ECO:0000313" key="1">
    <source>
        <dbReference type="EMBL" id="DAD86260.1"/>
    </source>
</evidence>